<dbReference type="InterPro" id="IPR016292">
    <property type="entry name" value="Epoxide_hydrolase"/>
</dbReference>
<evidence type="ECO:0000313" key="8">
    <source>
        <dbReference type="Proteomes" id="UP001597541"/>
    </source>
</evidence>
<evidence type="ECO:0000256" key="5">
    <source>
        <dbReference type="SAM" id="SignalP"/>
    </source>
</evidence>
<dbReference type="PIRSF" id="PIRSF001112">
    <property type="entry name" value="Epoxide_hydrolase"/>
    <property type="match status" value="1"/>
</dbReference>
<feature type="chain" id="PRO_5047227395" evidence="5">
    <location>
        <begin position="26"/>
        <end position="469"/>
    </location>
</feature>
<organism evidence="7 8">
    <name type="scientific">Paenibacillus gansuensis</name>
    <dbReference type="NCBI Taxonomy" id="306542"/>
    <lineage>
        <taxon>Bacteria</taxon>
        <taxon>Bacillati</taxon>
        <taxon>Bacillota</taxon>
        <taxon>Bacilli</taxon>
        <taxon>Bacillales</taxon>
        <taxon>Paenibacillaceae</taxon>
        <taxon>Paenibacillus</taxon>
    </lineage>
</organism>
<feature type="domain" description="Epoxide hydrolase N-terminal" evidence="6">
    <location>
        <begin position="78"/>
        <end position="182"/>
    </location>
</feature>
<reference evidence="8" key="1">
    <citation type="journal article" date="2019" name="Int. J. Syst. Evol. Microbiol.">
        <title>The Global Catalogue of Microorganisms (GCM) 10K type strain sequencing project: providing services to taxonomists for standard genome sequencing and annotation.</title>
        <authorList>
            <consortium name="The Broad Institute Genomics Platform"/>
            <consortium name="The Broad Institute Genome Sequencing Center for Infectious Disease"/>
            <person name="Wu L."/>
            <person name="Ma J."/>
        </authorList>
    </citation>
    <scope>NUCLEOTIDE SEQUENCE [LARGE SCALE GENOMIC DNA]</scope>
    <source>
        <strain evidence="8">KCTC 3950</strain>
    </source>
</reference>
<name>A0ABW5PB01_9BACL</name>
<keyword evidence="2" id="KW-0058">Aromatic hydrocarbons catabolism</keyword>
<evidence type="ECO:0000313" key="7">
    <source>
        <dbReference type="EMBL" id="MFD2612398.1"/>
    </source>
</evidence>
<protein>
    <submittedName>
        <fullName evidence="7">Epoxide hydrolase family protein</fullName>
        <ecNumber evidence="7">3.-.-.-</ecNumber>
    </submittedName>
</protein>
<evidence type="ECO:0000256" key="2">
    <source>
        <dbReference type="ARBA" id="ARBA00022797"/>
    </source>
</evidence>
<keyword evidence="8" id="KW-1185">Reference proteome</keyword>
<comment type="caution">
    <text evidence="7">The sequence shown here is derived from an EMBL/GenBank/DDBJ whole genome shotgun (WGS) entry which is preliminary data.</text>
</comment>
<dbReference type="PANTHER" id="PTHR21661:SF35">
    <property type="entry name" value="EPOXIDE HYDROLASE"/>
    <property type="match status" value="1"/>
</dbReference>
<dbReference type="Pfam" id="PF06441">
    <property type="entry name" value="EHN"/>
    <property type="match status" value="1"/>
</dbReference>
<evidence type="ECO:0000256" key="1">
    <source>
        <dbReference type="ARBA" id="ARBA00010088"/>
    </source>
</evidence>
<dbReference type="SUPFAM" id="SSF53474">
    <property type="entry name" value="alpha/beta-Hydrolases"/>
    <property type="match status" value="1"/>
</dbReference>
<dbReference type="PROSITE" id="PS51257">
    <property type="entry name" value="PROKAR_LIPOPROTEIN"/>
    <property type="match status" value="1"/>
</dbReference>
<gene>
    <name evidence="7" type="ORF">ACFSUF_08190</name>
</gene>
<dbReference type="Gene3D" id="3.40.50.1820">
    <property type="entry name" value="alpha/beta hydrolase"/>
    <property type="match status" value="1"/>
</dbReference>
<keyword evidence="3 7" id="KW-0378">Hydrolase</keyword>
<dbReference type="PANTHER" id="PTHR21661">
    <property type="entry name" value="EPOXIDE HYDROLASE 1-RELATED"/>
    <property type="match status" value="1"/>
</dbReference>
<sequence length="469" mass="52279">MNIRTMLRFPLIMSIILLISFTLSACGGTNDAKKGNESQGAGKEQGVKTQSANQPNKVTKASNNESVISEQPTKNADIRKIQVHFPDAALADLRQRILATRWPDKETVSDQSQGVPLETIQRVAKYWANNYDWRKVEARLNSLPQYMMNIDGLDIHYIQVKSKHPNAMPLLIMHGWPGSIIEQLKLIDPLTNPTAYGGKASDAFDVVIPSMPGYGFSEKPATTGWGPEHIAKTWAKLMNRLGYSKYVAQGGDWGALIADMMAVQKAPGLIGIHTNMPGVVPKDIDIAVQSQTKNPIPSGLSSEERRTVKQLRFFYKHSGYAFLMGTRPQTLTALEDSPVGLAAFMIDHDAKSLELISRAFAGKRTGLTRDDVLDNITLFWLTKTAVSASRLYWEAKEKNISFFAVKGVQLPTGVSVFPDEMYEAPKSWSQKAYPKLIHYNKLPKGGHFAAWEQPRYLAEEIRATFRTLR</sequence>
<evidence type="ECO:0000259" key="6">
    <source>
        <dbReference type="Pfam" id="PF06441"/>
    </source>
</evidence>
<dbReference type="InterPro" id="IPR010497">
    <property type="entry name" value="Epoxide_hydro_N"/>
</dbReference>
<evidence type="ECO:0000256" key="4">
    <source>
        <dbReference type="SAM" id="MobiDB-lite"/>
    </source>
</evidence>
<dbReference type="Proteomes" id="UP001597541">
    <property type="component" value="Unassembled WGS sequence"/>
</dbReference>
<keyword evidence="5" id="KW-0732">Signal</keyword>
<feature type="region of interest" description="Disordered" evidence="4">
    <location>
        <begin position="31"/>
        <end position="73"/>
    </location>
</feature>
<accession>A0ABW5PB01</accession>
<feature type="compositionally biased region" description="Polar residues" evidence="4">
    <location>
        <begin position="47"/>
        <end position="73"/>
    </location>
</feature>
<dbReference type="PRINTS" id="PR00412">
    <property type="entry name" value="EPOXHYDRLASE"/>
</dbReference>
<proteinExistence type="inferred from homology"/>
<feature type="signal peptide" evidence="5">
    <location>
        <begin position="1"/>
        <end position="25"/>
    </location>
</feature>
<dbReference type="InterPro" id="IPR029058">
    <property type="entry name" value="AB_hydrolase_fold"/>
</dbReference>
<dbReference type="GO" id="GO:0016787">
    <property type="term" value="F:hydrolase activity"/>
    <property type="evidence" value="ECO:0007669"/>
    <property type="project" value="UniProtKB-KW"/>
</dbReference>
<comment type="similarity">
    <text evidence="1">Belongs to the peptidase S33 family.</text>
</comment>
<dbReference type="RefSeq" id="WP_377601931.1">
    <property type="nucleotide sequence ID" value="NZ_JBHUME010000007.1"/>
</dbReference>
<dbReference type="EMBL" id="JBHUME010000007">
    <property type="protein sequence ID" value="MFD2612398.1"/>
    <property type="molecule type" value="Genomic_DNA"/>
</dbReference>
<evidence type="ECO:0000256" key="3">
    <source>
        <dbReference type="ARBA" id="ARBA00022801"/>
    </source>
</evidence>
<dbReference type="InterPro" id="IPR000639">
    <property type="entry name" value="Epox_hydrolase-like"/>
</dbReference>
<dbReference type="EC" id="3.-.-.-" evidence="7"/>